<dbReference type="InterPro" id="IPR011991">
    <property type="entry name" value="ArsR-like_HTH"/>
</dbReference>
<keyword evidence="2" id="KW-1185">Reference proteome</keyword>
<name>A0A419WE35_9EURY</name>
<organism evidence="1 2">
    <name type="scientific">Halopiger aswanensis</name>
    <dbReference type="NCBI Taxonomy" id="148449"/>
    <lineage>
        <taxon>Archaea</taxon>
        <taxon>Methanobacteriati</taxon>
        <taxon>Methanobacteriota</taxon>
        <taxon>Stenosarchaea group</taxon>
        <taxon>Halobacteria</taxon>
        <taxon>Halobacteriales</taxon>
        <taxon>Natrialbaceae</taxon>
        <taxon>Halopiger</taxon>
    </lineage>
</organism>
<evidence type="ECO:0000313" key="2">
    <source>
        <dbReference type="Proteomes" id="UP000283805"/>
    </source>
</evidence>
<dbReference type="Pfam" id="PF12840">
    <property type="entry name" value="HTH_20"/>
    <property type="match status" value="1"/>
</dbReference>
<comment type="caution">
    <text evidence="1">The sequence shown here is derived from an EMBL/GenBank/DDBJ whole genome shotgun (WGS) entry which is preliminary data.</text>
</comment>
<proteinExistence type="predicted"/>
<protein>
    <submittedName>
        <fullName evidence="1">Helix-turn-helix protein</fullName>
    </submittedName>
</protein>
<dbReference type="InterPro" id="IPR036390">
    <property type="entry name" value="WH_DNA-bd_sf"/>
</dbReference>
<dbReference type="CDD" id="cd00090">
    <property type="entry name" value="HTH_ARSR"/>
    <property type="match status" value="1"/>
</dbReference>
<evidence type="ECO:0000313" key="1">
    <source>
        <dbReference type="EMBL" id="RKD93730.1"/>
    </source>
</evidence>
<accession>A0A419WE35</accession>
<dbReference type="Proteomes" id="UP000283805">
    <property type="component" value="Unassembled WGS sequence"/>
</dbReference>
<gene>
    <name evidence="1" type="ORF">ATJ93_3362</name>
</gene>
<dbReference type="OrthoDB" id="290446at2157"/>
<sequence length="113" mass="12828">MSQRQQRRRESEHGLEIDAALALLGDDYAQEILAVLIEDPATAKELTERCPGSRVTIYRRLNRLEEAGLVETEIRIRSDGNHCERYRLAVDEITVSITEEGFEAELRPSSDGE</sequence>
<dbReference type="AlphaFoldDB" id="A0A419WE35"/>
<dbReference type="Gene3D" id="1.10.10.10">
    <property type="entry name" value="Winged helix-like DNA-binding domain superfamily/Winged helix DNA-binding domain"/>
    <property type="match status" value="1"/>
</dbReference>
<dbReference type="RefSeq" id="WP_120245710.1">
    <property type="nucleotide sequence ID" value="NZ_RAPO01000003.1"/>
</dbReference>
<dbReference type="SUPFAM" id="SSF46785">
    <property type="entry name" value="Winged helix' DNA-binding domain"/>
    <property type="match status" value="1"/>
</dbReference>
<dbReference type="InterPro" id="IPR036388">
    <property type="entry name" value="WH-like_DNA-bd_sf"/>
</dbReference>
<reference evidence="1 2" key="1">
    <citation type="submission" date="2018-09" db="EMBL/GenBank/DDBJ databases">
        <title>Genomic Encyclopedia of Archaeal and Bacterial Type Strains, Phase II (KMG-II): from individual species to whole genera.</title>
        <authorList>
            <person name="Goeker M."/>
        </authorList>
    </citation>
    <scope>NUCLEOTIDE SEQUENCE [LARGE SCALE GENOMIC DNA]</scope>
    <source>
        <strain evidence="1 2">DSM 13151</strain>
    </source>
</reference>
<dbReference type="EMBL" id="RAPO01000003">
    <property type="protein sequence ID" value="RKD93730.1"/>
    <property type="molecule type" value="Genomic_DNA"/>
</dbReference>